<gene>
    <name evidence="14" type="ORF">J2Z22_000962</name>
</gene>
<evidence type="ECO:0000256" key="8">
    <source>
        <dbReference type="ARBA" id="ARBA00022840"/>
    </source>
</evidence>
<evidence type="ECO:0000256" key="4">
    <source>
        <dbReference type="ARBA" id="ARBA00022448"/>
    </source>
</evidence>
<keyword evidence="5" id="KW-1003">Cell membrane</keyword>
<comment type="caution">
    <text evidence="14">The sequence shown here is derived from an EMBL/GenBank/DDBJ whole genome shotgun (WGS) entry which is preliminary data.</text>
</comment>
<reference evidence="14 15" key="1">
    <citation type="submission" date="2023-07" db="EMBL/GenBank/DDBJ databases">
        <title>Genomic Encyclopedia of Type Strains, Phase IV (KMG-IV): sequencing the most valuable type-strain genomes for metagenomic binning, comparative biology and taxonomic classification.</title>
        <authorList>
            <person name="Goeker M."/>
        </authorList>
    </citation>
    <scope>NUCLEOTIDE SEQUENCE [LARGE SCALE GENOMIC DNA]</scope>
    <source>
        <strain evidence="14 15">T98</strain>
    </source>
</reference>
<dbReference type="Proteomes" id="UP001248709">
    <property type="component" value="Unassembled WGS sequence"/>
</dbReference>
<evidence type="ECO:0000256" key="5">
    <source>
        <dbReference type="ARBA" id="ARBA00022475"/>
    </source>
</evidence>
<keyword evidence="10 12" id="KW-1133">Transmembrane helix</keyword>
<keyword evidence="9" id="KW-1278">Translocase</keyword>
<keyword evidence="14" id="KW-0378">Hydrolase</keyword>
<keyword evidence="6 12" id="KW-0812">Transmembrane</keyword>
<dbReference type="InterPro" id="IPR050095">
    <property type="entry name" value="ECF_ABC_transporter_ATP-bd"/>
</dbReference>
<keyword evidence="7" id="KW-0547">Nucleotide-binding</keyword>
<comment type="subcellular location">
    <subcellularLocation>
        <location evidence="2">Cell membrane</location>
        <topology evidence="2">Peripheral membrane protein</topology>
    </subcellularLocation>
    <subcellularLocation>
        <location evidence="1">Membrane</location>
        <topology evidence="1">Multi-pass membrane protein</topology>
    </subcellularLocation>
</comment>
<keyword evidence="4" id="KW-0813">Transport</keyword>
<keyword evidence="15" id="KW-1185">Reference proteome</keyword>
<name>A0ABU3H4R5_9BACL</name>
<evidence type="ECO:0000256" key="12">
    <source>
        <dbReference type="SAM" id="Phobius"/>
    </source>
</evidence>
<keyword evidence="8 14" id="KW-0067">ATP-binding</keyword>
<evidence type="ECO:0000256" key="1">
    <source>
        <dbReference type="ARBA" id="ARBA00004141"/>
    </source>
</evidence>
<feature type="transmembrane region" description="Helical" evidence="12">
    <location>
        <begin position="449"/>
        <end position="470"/>
    </location>
</feature>
<dbReference type="Pfam" id="PF00005">
    <property type="entry name" value="ABC_tran"/>
    <property type="match status" value="1"/>
</dbReference>
<dbReference type="InterPro" id="IPR003439">
    <property type="entry name" value="ABC_transporter-like_ATP-bd"/>
</dbReference>
<evidence type="ECO:0000313" key="14">
    <source>
        <dbReference type="EMBL" id="MDT3425446.1"/>
    </source>
</evidence>
<sequence length="607" mass="64748">MPVQLTGVSCQYGQCPALRGIDLVIPEGGLTVLCGVTGSGKSTLLRLLAGLAEPSSGRIDYSSEASAASVSIVFQKPESQLFAGSVRQDVEYGLEQRHIPEPQRSEAASRAMKRAGLDPEEYGQRSPFLLSGGEKRRVCIAGAIAPLPRLLLLDEPTAGLDPPSARALLDTVRELKRDGYTLVIATHDLDSFFPLADQVAVLSQGALCYSGPAQGLWSKARVLEDAGLEPPAYIRIGRRLMRQGRLDALPASAEELLARLDRHSLVYRGAGSAAERPSADKGSLCLSAEGAPLSAGGGPLAEGIRALAEDSRSPRGARRRILGEGGAAQPPADEAAAGAGVRPAAGAAATDATAAKSRSGTALQMLDPRVKWLAMILWSLVILNMKEALPLALAALMIGGLVIAAGISRQRTLWFYRPFLPMFLFLWLLSAFSWQGTEAGFPLQFSSGGALNGGLSVLRLGLLISLGFLFTETTSGAPLREGLEWAIAPLGKLGVRTRNWSLAVSVTLQFIPWILGRISSLQLALASRGNRKRGWGRWTPKHISLMAVPLLLQVISMGDELATAIEARGYDPSKPRTPWLVLRWRRRDTAALLLSALAAALLWRASF</sequence>
<feature type="transmembrane region" description="Helical" evidence="12">
    <location>
        <begin position="388"/>
        <end position="407"/>
    </location>
</feature>
<proteinExistence type="inferred from homology"/>
<dbReference type="PANTHER" id="PTHR43553">
    <property type="entry name" value="HEAVY METAL TRANSPORTER"/>
    <property type="match status" value="1"/>
</dbReference>
<evidence type="ECO:0000256" key="7">
    <source>
        <dbReference type="ARBA" id="ARBA00022741"/>
    </source>
</evidence>
<dbReference type="RefSeq" id="WP_312000777.1">
    <property type="nucleotide sequence ID" value="NZ_JAUSUY010000003.1"/>
</dbReference>
<organism evidence="14 15">
    <name type="scientific">Paenibacillus forsythiae</name>
    <dbReference type="NCBI Taxonomy" id="365616"/>
    <lineage>
        <taxon>Bacteria</taxon>
        <taxon>Bacillati</taxon>
        <taxon>Bacillota</taxon>
        <taxon>Bacilli</taxon>
        <taxon>Bacillales</taxon>
        <taxon>Paenibacillaceae</taxon>
        <taxon>Paenibacillus</taxon>
    </lineage>
</organism>
<dbReference type="InterPro" id="IPR015856">
    <property type="entry name" value="ABC_transpr_CbiO/EcfA_su"/>
</dbReference>
<dbReference type="CDD" id="cd03225">
    <property type="entry name" value="ABC_cobalt_CbiO_domain1"/>
    <property type="match status" value="1"/>
</dbReference>
<dbReference type="InterPro" id="IPR027417">
    <property type="entry name" value="P-loop_NTPase"/>
</dbReference>
<dbReference type="SMART" id="SM00382">
    <property type="entry name" value="AAA"/>
    <property type="match status" value="1"/>
</dbReference>
<dbReference type="GO" id="GO:0016787">
    <property type="term" value="F:hydrolase activity"/>
    <property type="evidence" value="ECO:0007669"/>
    <property type="project" value="UniProtKB-KW"/>
</dbReference>
<dbReference type="PROSITE" id="PS00211">
    <property type="entry name" value="ABC_TRANSPORTER_1"/>
    <property type="match status" value="1"/>
</dbReference>
<evidence type="ECO:0000256" key="6">
    <source>
        <dbReference type="ARBA" id="ARBA00022692"/>
    </source>
</evidence>
<dbReference type="EMBL" id="JAUSUY010000003">
    <property type="protein sequence ID" value="MDT3425446.1"/>
    <property type="molecule type" value="Genomic_DNA"/>
</dbReference>
<dbReference type="SUPFAM" id="SSF52540">
    <property type="entry name" value="P-loop containing nucleoside triphosphate hydrolases"/>
    <property type="match status" value="1"/>
</dbReference>
<dbReference type="InterPro" id="IPR003339">
    <property type="entry name" value="ABC/ECF_trnsptr_transmembrane"/>
</dbReference>
<feature type="transmembrane region" description="Helical" evidence="12">
    <location>
        <begin position="419"/>
        <end position="437"/>
    </location>
</feature>
<dbReference type="InterPro" id="IPR017871">
    <property type="entry name" value="ABC_transporter-like_CS"/>
</dbReference>
<evidence type="ECO:0000313" key="15">
    <source>
        <dbReference type="Proteomes" id="UP001248709"/>
    </source>
</evidence>
<comment type="similarity">
    <text evidence="3">Belongs to the ABC transporter superfamily.</text>
</comment>
<dbReference type="Gene3D" id="3.40.50.300">
    <property type="entry name" value="P-loop containing nucleotide triphosphate hydrolases"/>
    <property type="match status" value="1"/>
</dbReference>
<dbReference type="InterPro" id="IPR003593">
    <property type="entry name" value="AAA+_ATPase"/>
</dbReference>
<evidence type="ECO:0000256" key="2">
    <source>
        <dbReference type="ARBA" id="ARBA00004202"/>
    </source>
</evidence>
<dbReference type="Pfam" id="PF02361">
    <property type="entry name" value="CbiQ"/>
    <property type="match status" value="1"/>
</dbReference>
<feature type="transmembrane region" description="Helical" evidence="12">
    <location>
        <begin position="589"/>
        <end position="606"/>
    </location>
</feature>
<evidence type="ECO:0000256" key="11">
    <source>
        <dbReference type="ARBA" id="ARBA00023136"/>
    </source>
</evidence>
<evidence type="ECO:0000256" key="10">
    <source>
        <dbReference type="ARBA" id="ARBA00022989"/>
    </source>
</evidence>
<evidence type="ECO:0000259" key="13">
    <source>
        <dbReference type="PROSITE" id="PS50893"/>
    </source>
</evidence>
<dbReference type="CDD" id="cd16914">
    <property type="entry name" value="EcfT"/>
    <property type="match status" value="1"/>
</dbReference>
<evidence type="ECO:0000256" key="3">
    <source>
        <dbReference type="ARBA" id="ARBA00005417"/>
    </source>
</evidence>
<feature type="domain" description="ABC transporter" evidence="13">
    <location>
        <begin position="3"/>
        <end position="229"/>
    </location>
</feature>
<dbReference type="EC" id="3.6.3.-" evidence="14"/>
<keyword evidence="11 12" id="KW-0472">Membrane</keyword>
<evidence type="ECO:0000256" key="9">
    <source>
        <dbReference type="ARBA" id="ARBA00022967"/>
    </source>
</evidence>
<accession>A0ABU3H4R5</accession>
<dbReference type="PROSITE" id="PS50893">
    <property type="entry name" value="ABC_TRANSPORTER_2"/>
    <property type="match status" value="1"/>
</dbReference>
<dbReference type="GO" id="GO:0005524">
    <property type="term" value="F:ATP binding"/>
    <property type="evidence" value="ECO:0007669"/>
    <property type="project" value="UniProtKB-KW"/>
</dbReference>
<protein>
    <submittedName>
        <fullName evidence="14">Energy-coupling factor transport system ATP-binding protein</fullName>
        <ecNumber evidence="14">3.6.3.-</ecNumber>
    </submittedName>
</protein>